<comment type="subunit">
    <text evidence="3">Interacts with ERF2.</text>
</comment>
<dbReference type="WBParaSite" id="jg18887">
    <property type="protein sequence ID" value="jg18887"/>
    <property type="gene ID" value="jg18887"/>
</dbReference>
<keyword evidence="6" id="KW-0472">Membrane</keyword>
<sequence length="160" mass="18001">MSESAELLGRKVAINECKKFYVQRDYGQGLAVCFSTDFPEDLNGKVDKDIWVDFIKQLNGIYAEAEECSTASAAESLLGFLTCYLSRLCVKPIWTNKLEEAVDLINETNDLRFIKCGVYVCNPIDKGLRVIEVVLLNEPMPVTNRQTTIENNKATALQPR</sequence>
<dbReference type="PANTHER" id="PTHR13254">
    <property type="entry name" value="GOLGI AUTOANTIGEN, GOLGIN SUBFAMILY A, 7"/>
    <property type="match status" value="1"/>
</dbReference>
<evidence type="ECO:0000256" key="2">
    <source>
        <dbReference type="ARBA" id="ARBA00007732"/>
    </source>
</evidence>
<reference evidence="9" key="1">
    <citation type="submission" date="2022-11" db="UniProtKB">
        <authorList>
            <consortium name="WormBaseParasite"/>
        </authorList>
    </citation>
    <scope>IDENTIFICATION</scope>
</reference>
<evidence type="ECO:0000313" key="9">
    <source>
        <dbReference type="WBParaSite" id="jg18887"/>
    </source>
</evidence>
<dbReference type="InterPro" id="IPR019383">
    <property type="entry name" value="Golgin_A_7/ERF4"/>
</dbReference>
<dbReference type="InterPro" id="IPR051371">
    <property type="entry name" value="Ras_palmitoyltransferase"/>
</dbReference>
<evidence type="ECO:0000313" key="8">
    <source>
        <dbReference type="Proteomes" id="UP000887574"/>
    </source>
</evidence>
<evidence type="ECO:0000256" key="3">
    <source>
        <dbReference type="ARBA" id="ARBA00011396"/>
    </source>
</evidence>
<comment type="subcellular location">
    <subcellularLocation>
        <location evidence="1">Endoplasmic reticulum membrane</location>
        <topology evidence="1">Peripheral membrane protein</topology>
    </subcellularLocation>
</comment>
<accession>A0A915DFF8</accession>
<evidence type="ECO:0000256" key="5">
    <source>
        <dbReference type="ARBA" id="ARBA00022824"/>
    </source>
</evidence>
<proteinExistence type="inferred from homology"/>
<evidence type="ECO:0000256" key="4">
    <source>
        <dbReference type="ARBA" id="ARBA00018463"/>
    </source>
</evidence>
<dbReference type="Pfam" id="PF10256">
    <property type="entry name" value="Erf4"/>
    <property type="match status" value="1"/>
</dbReference>
<feature type="domain" description="Golgin subfamily A member 7/ERF4" evidence="7">
    <location>
        <begin position="21"/>
        <end position="132"/>
    </location>
</feature>
<keyword evidence="8" id="KW-1185">Reference proteome</keyword>
<dbReference type="GO" id="GO:0005789">
    <property type="term" value="C:endoplasmic reticulum membrane"/>
    <property type="evidence" value="ECO:0007669"/>
    <property type="project" value="UniProtKB-SubCell"/>
</dbReference>
<dbReference type="AlphaFoldDB" id="A0A915DFF8"/>
<name>A0A915DFF8_9BILA</name>
<keyword evidence="5" id="KW-0256">Endoplasmic reticulum</keyword>
<comment type="similarity">
    <text evidence="2">Belongs to the ERF4 family.</text>
</comment>
<evidence type="ECO:0000256" key="1">
    <source>
        <dbReference type="ARBA" id="ARBA00004406"/>
    </source>
</evidence>
<dbReference type="GO" id="GO:0006612">
    <property type="term" value="P:protein targeting to membrane"/>
    <property type="evidence" value="ECO:0007669"/>
    <property type="project" value="TreeGrafter"/>
</dbReference>
<evidence type="ECO:0000259" key="7">
    <source>
        <dbReference type="Pfam" id="PF10256"/>
    </source>
</evidence>
<dbReference type="GO" id="GO:0002178">
    <property type="term" value="C:palmitoyltransferase complex"/>
    <property type="evidence" value="ECO:0007669"/>
    <property type="project" value="TreeGrafter"/>
</dbReference>
<organism evidence="8 9">
    <name type="scientific">Ditylenchus dipsaci</name>
    <dbReference type="NCBI Taxonomy" id="166011"/>
    <lineage>
        <taxon>Eukaryota</taxon>
        <taxon>Metazoa</taxon>
        <taxon>Ecdysozoa</taxon>
        <taxon>Nematoda</taxon>
        <taxon>Chromadorea</taxon>
        <taxon>Rhabditida</taxon>
        <taxon>Tylenchina</taxon>
        <taxon>Tylenchomorpha</taxon>
        <taxon>Sphaerularioidea</taxon>
        <taxon>Anguinidae</taxon>
        <taxon>Anguininae</taxon>
        <taxon>Ditylenchus</taxon>
    </lineage>
</organism>
<evidence type="ECO:0000256" key="6">
    <source>
        <dbReference type="ARBA" id="ARBA00023136"/>
    </source>
</evidence>
<protein>
    <recommendedName>
        <fullName evidence="4">Ras modification protein ERF4</fullName>
    </recommendedName>
</protein>
<dbReference type="PANTHER" id="PTHR13254:SF0">
    <property type="entry name" value="GOLGIN SUBFAMILY A MEMBER 7_ERF4 DOMAIN-CONTAINING PROTEIN"/>
    <property type="match status" value="1"/>
</dbReference>
<dbReference type="Proteomes" id="UP000887574">
    <property type="component" value="Unplaced"/>
</dbReference>